<reference evidence="5" key="1">
    <citation type="submission" date="2016-04" db="UniProtKB">
        <authorList>
            <consortium name="WormBaseParasite"/>
        </authorList>
    </citation>
    <scope>IDENTIFICATION</scope>
</reference>
<proteinExistence type="predicted"/>
<feature type="region of interest" description="Disordered" evidence="1">
    <location>
        <begin position="414"/>
        <end position="456"/>
    </location>
</feature>
<evidence type="ECO:0000313" key="4">
    <source>
        <dbReference type="Proteomes" id="UP000274756"/>
    </source>
</evidence>
<evidence type="ECO:0000256" key="1">
    <source>
        <dbReference type="SAM" id="MobiDB-lite"/>
    </source>
</evidence>
<reference evidence="2 4" key="2">
    <citation type="submission" date="2018-11" db="EMBL/GenBank/DDBJ databases">
        <authorList>
            <consortium name="Pathogen Informatics"/>
        </authorList>
    </citation>
    <scope>NUCLEOTIDE SEQUENCE [LARGE SCALE GENOMIC DNA]</scope>
</reference>
<dbReference type="AlphaFoldDB" id="A0A158Q6K7"/>
<organism evidence="3 5">
    <name type="scientific">Dracunculus medinensis</name>
    <name type="common">Guinea worm</name>
    <dbReference type="NCBI Taxonomy" id="318479"/>
    <lineage>
        <taxon>Eukaryota</taxon>
        <taxon>Metazoa</taxon>
        <taxon>Ecdysozoa</taxon>
        <taxon>Nematoda</taxon>
        <taxon>Chromadorea</taxon>
        <taxon>Rhabditida</taxon>
        <taxon>Spirurina</taxon>
        <taxon>Dracunculoidea</taxon>
        <taxon>Dracunculidae</taxon>
        <taxon>Dracunculus</taxon>
    </lineage>
</organism>
<feature type="compositionally biased region" description="Low complexity" evidence="1">
    <location>
        <begin position="422"/>
        <end position="434"/>
    </location>
</feature>
<feature type="region of interest" description="Disordered" evidence="1">
    <location>
        <begin position="83"/>
        <end position="110"/>
    </location>
</feature>
<sequence>MWSASNMNPISNETISEREDRAELCAMIPCLALLREPMQEFSICIFRQLRFDDKTDPTFYQTAPTFLLDNFDNSENEENQVESAVNNDNSSQDFITNKESKPKQKKEKSAVGRVISSNIEQYDPNIHLILYTPLSISTKQGVELITNKGQIWLRNIIFIHSYKGERLHFDNLKRIVDTDPIINYGVYRKEKNGKPSIFVLKMSIKENILEIERLTLLCSAKPSEHFYSTESRVYNNICKAVMLNESHSKGDDGKMRESLSQNSKLSLTMEYGMKYATNGNIDIDEILHIVISKTSEPSPKRIVEPLISFTSLPTNMPSPIAYQEFVKIGDRSIEIKRHIAIGDENLPLCSALKSKDIPENMLDKTQSMDVITFEDSKSSEQDSEKLVKTGDKEEFDFKLAKVLRRDEVQSLQQIGQTIERNLPSSTTSDPSLPSIKSDSFGKGAKSPFSNKEEHKAQMDELTVDDAPTDQTEFDESKQKHLSANNFKEFLPMSTSTPFASLSSMHSSARDDELWQTAQSIEREKVRTTLKSDEIESEMDTNILQKKELPVSRRKSTRNHRRHSRSGRFHHGVEKQQIAPLTPSHSKQIPNVNVYIVIGVVKRRESSEKMVKPFPIIFEGKMGEVQWRATFNIKVKDADTPLDFEPTKVLVNENVVWSKEKK</sequence>
<evidence type="ECO:0000313" key="2">
    <source>
        <dbReference type="EMBL" id="VDN60908.1"/>
    </source>
</evidence>
<gene>
    <name evidence="2" type="ORF">DME_LOCUS10881</name>
</gene>
<keyword evidence="4" id="KW-1185">Reference proteome</keyword>
<dbReference type="WBParaSite" id="DME_0001035201-mRNA-1">
    <property type="protein sequence ID" value="DME_0001035201-mRNA-1"/>
    <property type="gene ID" value="DME_0001035201"/>
</dbReference>
<dbReference type="Proteomes" id="UP000038040">
    <property type="component" value="Unplaced"/>
</dbReference>
<evidence type="ECO:0000313" key="3">
    <source>
        <dbReference type="Proteomes" id="UP000038040"/>
    </source>
</evidence>
<protein>
    <submittedName>
        <fullName evidence="5">TLDc domain-containing protein</fullName>
    </submittedName>
</protein>
<evidence type="ECO:0000313" key="5">
    <source>
        <dbReference type="WBParaSite" id="DME_0001035201-mRNA-1"/>
    </source>
</evidence>
<dbReference type="EMBL" id="UYYG01001265">
    <property type="protein sequence ID" value="VDN60908.1"/>
    <property type="molecule type" value="Genomic_DNA"/>
</dbReference>
<name>A0A158Q6K7_DRAME</name>
<feature type="compositionally biased region" description="Basic and acidic residues" evidence="1">
    <location>
        <begin position="96"/>
        <end position="110"/>
    </location>
</feature>
<dbReference type="Proteomes" id="UP000274756">
    <property type="component" value="Unassembled WGS sequence"/>
</dbReference>
<dbReference type="OrthoDB" id="5836025at2759"/>
<accession>A0A158Q6K7</accession>
<feature type="compositionally biased region" description="Polar residues" evidence="1">
    <location>
        <begin position="83"/>
        <end position="95"/>
    </location>
</feature>